<keyword evidence="3" id="KW-1185">Reference proteome</keyword>
<evidence type="ECO:0000313" key="3">
    <source>
        <dbReference type="Proteomes" id="UP000076798"/>
    </source>
</evidence>
<reference evidence="2 3" key="1">
    <citation type="journal article" date="2016" name="Mol. Biol. Evol.">
        <title>Comparative Genomics of Early-Diverging Mushroom-Forming Fungi Provides Insights into the Origins of Lignocellulose Decay Capabilities.</title>
        <authorList>
            <person name="Nagy L.G."/>
            <person name="Riley R."/>
            <person name="Tritt A."/>
            <person name="Adam C."/>
            <person name="Daum C."/>
            <person name="Floudas D."/>
            <person name="Sun H."/>
            <person name="Yadav J.S."/>
            <person name="Pangilinan J."/>
            <person name="Larsson K.H."/>
            <person name="Matsuura K."/>
            <person name="Barry K."/>
            <person name="Labutti K."/>
            <person name="Kuo R."/>
            <person name="Ohm R.A."/>
            <person name="Bhattacharya S.S."/>
            <person name="Shirouzu T."/>
            <person name="Yoshinaga Y."/>
            <person name="Martin F.M."/>
            <person name="Grigoriev I.V."/>
            <person name="Hibbett D.S."/>
        </authorList>
    </citation>
    <scope>NUCLEOTIDE SEQUENCE [LARGE SCALE GENOMIC DNA]</scope>
    <source>
        <strain evidence="2 3">HHB10207 ss-3</strain>
    </source>
</reference>
<feature type="compositionally biased region" description="Basic residues" evidence="1">
    <location>
        <begin position="237"/>
        <end position="247"/>
    </location>
</feature>
<dbReference type="Proteomes" id="UP000076798">
    <property type="component" value="Unassembled WGS sequence"/>
</dbReference>
<sequence>MCRSAAIGLHLSPSVPICADLLSGTLLLFYRPEFWWLLQSKTASIHSSSKTPDVAAWSAGPLAKASHYLGRQKRAFELFDRLMSGENTRITAEGLIEDVVYFTTGPLFVNARAFHQELDSTYNAGYHHLPRRLRSTLAFAVCAAVAFSFLDYDTPTIGFACDEIIVHDDVAMDIYIADNIYKALVLLCSGNNPSYLPSSTNREVFRFHFGCPLLTPESIKRNESNSDSPRKSSPHALKGRRHKNLTA</sequence>
<accession>A0A165YHC4</accession>
<dbReference type="EMBL" id="KV428254">
    <property type="protein sequence ID" value="KZT33252.1"/>
    <property type="molecule type" value="Genomic_DNA"/>
</dbReference>
<dbReference type="AlphaFoldDB" id="A0A165YHC4"/>
<gene>
    <name evidence="2" type="ORF">SISSUDRAFT_1037172</name>
</gene>
<organism evidence="2 3">
    <name type="scientific">Sistotremastrum suecicum HHB10207 ss-3</name>
    <dbReference type="NCBI Taxonomy" id="1314776"/>
    <lineage>
        <taxon>Eukaryota</taxon>
        <taxon>Fungi</taxon>
        <taxon>Dikarya</taxon>
        <taxon>Basidiomycota</taxon>
        <taxon>Agaricomycotina</taxon>
        <taxon>Agaricomycetes</taxon>
        <taxon>Sistotremastrales</taxon>
        <taxon>Sistotremastraceae</taxon>
        <taxon>Sistotremastrum</taxon>
    </lineage>
</organism>
<evidence type="ECO:0000313" key="2">
    <source>
        <dbReference type="EMBL" id="KZT33252.1"/>
    </source>
</evidence>
<name>A0A165YHC4_9AGAM</name>
<feature type="region of interest" description="Disordered" evidence="1">
    <location>
        <begin position="220"/>
        <end position="247"/>
    </location>
</feature>
<feature type="compositionally biased region" description="Basic and acidic residues" evidence="1">
    <location>
        <begin position="220"/>
        <end position="230"/>
    </location>
</feature>
<protein>
    <submittedName>
        <fullName evidence="2">Uncharacterized protein</fullName>
    </submittedName>
</protein>
<evidence type="ECO:0000256" key="1">
    <source>
        <dbReference type="SAM" id="MobiDB-lite"/>
    </source>
</evidence>
<proteinExistence type="predicted"/>